<evidence type="ECO:0000313" key="4">
    <source>
        <dbReference type="Proteomes" id="UP000547973"/>
    </source>
</evidence>
<evidence type="ECO:0000256" key="1">
    <source>
        <dbReference type="SAM" id="MobiDB-lite"/>
    </source>
</evidence>
<sequence>MTEIPPPPSMPPQMPPNMGMPSGPNPTAKNWMGIVALIVGILGILLACCWGSGILFAVGAVVLGMLGKKAVLSGEANNRGLANVGFILGIVGVALSIVVIILSILGIASGNSFNWGTN</sequence>
<feature type="transmembrane region" description="Helical" evidence="2">
    <location>
        <begin position="31"/>
        <end position="63"/>
    </location>
</feature>
<dbReference type="Proteomes" id="UP000547973">
    <property type="component" value="Unassembled WGS sequence"/>
</dbReference>
<reference evidence="3 4" key="1">
    <citation type="submission" date="2020-07" db="EMBL/GenBank/DDBJ databases">
        <title>Sequencing the genomes of 1000 actinobacteria strains.</title>
        <authorList>
            <person name="Klenk H.-P."/>
        </authorList>
    </citation>
    <scope>NUCLEOTIDE SEQUENCE [LARGE SCALE GENOMIC DNA]</scope>
    <source>
        <strain evidence="3 4">DSM 19970</strain>
    </source>
</reference>
<organism evidence="3 4">
    <name type="scientific">Demequina lutea</name>
    <dbReference type="NCBI Taxonomy" id="431489"/>
    <lineage>
        <taxon>Bacteria</taxon>
        <taxon>Bacillati</taxon>
        <taxon>Actinomycetota</taxon>
        <taxon>Actinomycetes</taxon>
        <taxon>Micrococcales</taxon>
        <taxon>Demequinaceae</taxon>
        <taxon>Demequina</taxon>
    </lineage>
</organism>
<name>A0A7Z0CI62_9MICO</name>
<proteinExistence type="predicted"/>
<feature type="region of interest" description="Disordered" evidence="1">
    <location>
        <begin position="1"/>
        <end position="23"/>
    </location>
</feature>
<keyword evidence="4" id="KW-1185">Reference proteome</keyword>
<feature type="transmembrane region" description="Helical" evidence="2">
    <location>
        <begin position="84"/>
        <end position="108"/>
    </location>
</feature>
<keyword evidence="2" id="KW-0812">Transmembrane</keyword>
<gene>
    <name evidence="3" type="ORF">BKA03_001683</name>
</gene>
<dbReference type="RefSeq" id="WP_179397939.1">
    <property type="nucleotide sequence ID" value="NZ_JACBZO010000001.1"/>
</dbReference>
<protein>
    <submittedName>
        <fullName evidence="3">Putative membrane protein</fullName>
    </submittedName>
</protein>
<evidence type="ECO:0000256" key="2">
    <source>
        <dbReference type="SAM" id="Phobius"/>
    </source>
</evidence>
<feature type="compositionally biased region" description="Pro residues" evidence="1">
    <location>
        <begin position="1"/>
        <end position="15"/>
    </location>
</feature>
<dbReference type="AlphaFoldDB" id="A0A7Z0CI62"/>
<keyword evidence="2" id="KW-0472">Membrane</keyword>
<evidence type="ECO:0000313" key="3">
    <source>
        <dbReference type="EMBL" id="NYI41564.1"/>
    </source>
</evidence>
<accession>A0A7Z0CI62</accession>
<keyword evidence="2" id="KW-1133">Transmembrane helix</keyword>
<dbReference type="EMBL" id="JACBZO010000001">
    <property type="protein sequence ID" value="NYI41564.1"/>
    <property type="molecule type" value="Genomic_DNA"/>
</dbReference>
<comment type="caution">
    <text evidence="3">The sequence shown here is derived from an EMBL/GenBank/DDBJ whole genome shotgun (WGS) entry which is preliminary data.</text>
</comment>